<protein>
    <submittedName>
        <fullName evidence="2">Uncharacterized protein</fullName>
    </submittedName>
</protein>
<dbReference type="Proteomes" id="UP000297814">
    <property type="component" value="Unassembled WGS sequence"/>
</dbReference>
<evidence type="ECO:0000256" key="1">
    <source>
        <dbReference type="SAM" id="MobiDB-lite"/>
    </source>
</evidence>
<name>A0A4Z1GN31_9HELO</name>
<reference evidence="2 3" key="1">
    <citation type="submission" date="2017-12" db="EMBL/GenBank/DDBJ databases">
        <title>Comparative genomics of Botrytis spp.</title>
        <authorList>
            <person name="Valero-Jimenez C.A."/>
            <person name="Tapia P."/>
            <person name="Veloso J."/>
            <person name="Silva-Moreno E."/>
            <person name="Staats M."/>
            <person name="Valdes J.H."/>
            <person name="Van Kan J.A.L."/>
        </authorList>
    </citation>
    <scope>NUCLEOTIDE SEQUENCE [LARGE SCALE GENOMIC DNA]</scope>
    <source>
        <strain evidence="2 3">Bh0001</strain>
    </source>
</reference>
<feature type="region of interest" description="Disordered" evidence="1">
    <location>
        <begin position="415"/>
        <end position="443"/>
    </location>
</feature>
<feature type="compositionally biased region" description="Polar residues" evidence="1">
    <location>
        <begin position="342"/>
        <end position="353"/>
    </location>
</feature>
<gene>
    <name evidence="2" type="ORF">BHYA_0077g00510</name>
</gene>
<accession>A0A4Z1GN31</accession>
<feature type="compositionally biased region" description="Polar residues" evidence="1">
    <location>
        <begin position="275"/>
        <end position="293"/>
    </location>
</feature>
<evidence type="ECO:0000313" key="2">
    <source>
        <dbReference type="EMBL" id="TGO38346.1"/>
    </source>
</evidence>
<dbReference type="EMBL" id="PQXK01000077">
    <property type="protein sequence ID" value="TGO38346.1"/>
    <property type="molecule type" value="Genomic_DNA"/>
</dbReference>
<proteinExistence type="predicted"/>
<dbReference type="AlphaFoldDB" id="A0A4Z1GN31"/>
<keyword evidence="3" id="KW-1185">Reference proteome</keyword>
<comment type="caution">
    <text evidence="2">The sequence shown here is derived from an EMBL/GenBank/DDBJ whole genome shotgun (WGS) entry which is preliminary data.</text>
</comment>
<organism evidence="2 3">
    <name type="scientific">Botrytis hyacinthi</name>
    <dbReference type="NCBI Taxonomy" id="278943"/>
    <lineage>
        <taxon>Eukaryota</taxon>
        <taxon>Fungi</taxon>
        <taxon>Dikarya</taxon>
        <taxon>Ascomycota</taxon>
        <taxon>Pezizomycotina</taxon>
        <taxon>Leotiomycetes</taxon>
        <taxon>Helotiales</taxon>
        <taxon>Sclerotiniaceae</taxon>
        <taxon>Botrytis</taxon>
    </lineage>
</organism>
<sequence>MTDLYPIVIPPFEHRFKAVTYTCSGEGLRKDGHSYDPNVEMLIPPKGQELGNSIATKPAGWWKAQCSFRGLKQTGSIAELQSRLGGAKKEMDPELKAAESQLNKDFMKQNKLARDGDWDNLKTAEEKADANPERYLNEAFPKSATGELAKPDIIIVKNERRAALAEAAHKMGLESVLVDAPRVGNIRPSPDQWVVVGRITDAVVNQKREFERAATRPKENTPKKTPGARPKQTARKSVPSSGTHDNVFDEIKAQSARPILPLPRPRKKQTARKVAQSTATHFNLFSDSDSHSPNRPAPVSPGPRKQTAVKSTRSTSTHSDLFAGDGEDKDAHRQPAAKRSRTSASGARANSSAESEDLWDVRGSYVIECPDIEEEWGEKDSDLTLDIYVENKNGRPQMFAMFNFIVVEGIMRFERPTDVPSPKNSDQKRKRESTSSIDEDGDVMMSDVSQNVASNSKHKESAFFLGANDKPTARRPTWPYRWRGEETGEGEIQLGSDKRLESITFDDKNKSLSGTFTCDFAGECKFTGLMINRRPQDSRIDPESQWESRSEAAYEEALQTRWK</sequence>
<evidence type="ECO:0000313" key="3">
    <source>
        <dbReference type="Proteomes" id="UP000297814"/>
    </source>
</evidence>
<feature type="compositionally biased region" description="Basic and acidic residues" evidence="1">
    <location>
        <begin position="208"/>
        <end position="222"/>
    </location>
</feature>
<feature type="region of interest" description="Disordered" evidence="1">
    <location>
        <begin position="208"/>
        <end position="355"/>
    </location>
</feature>
<feature type="compositionally biased region" description="Polar residues" evidence="1">
    <location>
        <begin position="308"/>
        <end position="319"/>
    </location>
</feature>